<proteinExistence type="predicted"/>
<dbReference type="Proteomes" id="UP000299102">
    <property type="component" value="Unassembled WGS sequence"/>
</dbReference>
<dbReference type="EMBL" id="BGZK01000514">
    <property type="protein sequence ID" value="GBP47992.1"/>
    <property type="molecule type" value="Genomic_DNA"/>
</dbReference>
<keyword evidence="2" id="KW-1185">Reference proteome</keyword>
<evidence type="ECO:0000313" key="1">
    <source>
        <dbReference type="EMBL" id="GBP47992.1"/>
    </source>
</evidence>
<evidence type="ECO:0000313" key="2">
    <source>
        <dbReference type="Proteomes" id="UP000299102"/>
    </source>
</evidence>
<gene>
    <name evidence="1" type="ORF">EVAR_40416_1</name>
</gene>
<comment type="caution">
    <text evidence="1">The sequence shown here is derived from an EMBL/GenBank/DDBJ whole genome shotgun (WGS) entry which is preliminary data.</text>
</comment>
<name>A0A4C1WBY3_EUMVA</name>
<dbReference type="AlphaFoldDB" id="A0A4C1WBY3"/>
<organism evidence="1 2">
    <name type="scientific">Eumeta variegata</name>
    <name type="common">Bagworm moth</name>
    <name type="synonym">Eumeta japonica</name>
    <dbReference type="NCBI Taxonomy" id="151549"/>
    <lineage>
        <taxon>Eukaryota</taxon>
        <taxon>Metazoa</taxon>
        <taxon>Ecdysozoa</taxon>
        <taxon>Arthropoda</taxon>
        <taxon>Hexapoda</taxon>
        <taxon>Insecta</taxon>
        <taxon>Pterygota</taxon>
        <taxon>Neoptera</taxon>
        <taxon>Endopterygota</taxon>
        <taxon>Lepidoptera</taxon>
        <taxon>Glossata</taxon>
        <taxon>Ditrysia</taxon>
        <taxon>Tineoidea</taxon>
        <taxon>Psychidae</taxon>
        <taxon>Oiketicinae</taxon>
        <taxon>Eumeta</taxon>
    </lineage>
</organism>
<protein>
    <submittedName>
        <fullName evidence="1">Uncharacterized protein</fullName>
    </submittedName>
</protein>
<accession>A0A4C1WBY3</accession>
<sequence>MALFNSEVVYTLSFDDLVNTTEGAGSINEIRHLQNTDVKLTTLATTFRPVNESSSGPLPLQQPILCSTRLPIPIQDVGNALQTPQGLRVSMGGGGHIISGGSIQKKKN</sequence>
<reference evidence="1 2" key="1">
    <citation type="journal article" date="2019" name="Commun. Biol.">
        <title>The bagworm genome reveals a unique fibroin gene that provides high tensile strength.</title>
        <authorList>
            <person name="Kono N."/>
            <person name="Nakamura H."/>
            <person name="Ohtoshi R."/>
            <person name="Tomita M."/>
            <person name="Numata K."/>
            <person name="Arakawa K."/>
        </authorList>
    </citation>
    <scope>NUCLEOTIDE SEQUENCE [LARGE SCALE GENOMIC DNA]</scope>
</reference>